<dbReference type="GeneID" id="5470087"/>
<sequence length="81" mass="9097">MKILSVSNMPAICFYIKYKYFYSTSSSLTSPFSLLSTSPAMLDTKRSKKPPVVLCSRFGSSARQKAHVLLPFLNHWSSQST</sequence>
<evidence type="ECO:0000313" key="2">
    <source>
        <dbReference type="Proteomes" id="UP000204095"/>
    </source>
</evidence>
<name>A7J7Y6_PBCVF</name>
<gene>
    <name evidence="1" type="primary">n632R</name>
    <name evidence="1" type="ORF">FR483_n632R</name>
</gene>
<evidence type="ECO:0000313" key="1">
    <source>
        <dbReference type="EMBL" id="ABT15917.1"/>
    </source>
</evidence>
<dbReference type="RefSeq" id="YP_001426264.1">
    <property type="nucleotide sequence ID" value="NC_008603.1"/>
</dbReference>
<organism evidence="1 2">
    <name type="scientific">Paramecium bursaria Chlorella virus FR483</name>
    <name type="common">PBCV-FR483</name>
    <dbReference type="NCBI Taxonomy" id="399781"/>
    <lineage>
        <taxon>Viruses</taxon>
        <taxon>Varidnaviria</taxon>
        <taxon>Bamfordvirae</taxon>
        <taxon>Nucleocytoviricota</taxon>
        <taxon>Megaviricetes</taxon>
        <taxon>Algavirales</taxon>
        <taxon>Phycodnaviridae</taxon>
        <taxon>Chlorovirus</taxon>
        <taxon>Chlorovirus conductrix</taxon>
        <taxon>Paramecium bursaria Chlorella virus A1</taxon>
    </lineage>
</organism>
<dbReference type="EMBL" id="DQ890022">
    <property type="protein sequence ID" value="ABT15917.1"/>
    <property type="molecule type" value="Genomic_DNA"/>
</dbReference>
<dbReference type="KEGG" id="vg:5470087"/>
<proteinExistence type="predicted"/>
<organismHost>
    <name type="scientific">Paramecium bursaria</name>
    <dbReference type="NCBI Taxonomy" id="74790"/>
</organismHost>
<dbReference type="Proteomes" id="UP000204095">
    <property type="component" value="Segment"/>
</dbReference>
<accession>A7J7Y6</accession>
<protein>
    <submittedName>
        <fullName evidence="1">Uncharacterized protein n632R</fullName>
    </submittedName>
</protein>
<reference evidence="1 2" key="1">
    <citation type="journal article" date="2007" name="Virology">
        <title>Sequence and annotation of the 314-kb MT325 and the 321-kb FR483 viruses that infect Chlorella Pbi.</title>
        <authorList>
            <person name="Fitzgerald L.A."/>
            <person name="Graves M.V."/>
            <person name="Li X."/>
            <person name="Feldblyum T."/>
            <person name="Hartigan J."/>
            <person name="Van Etten J.L."/>
        </authorList>
    </citation>
    <scope>NUCLEOTIDE SEQUENCE [LARGE SCALE GENOMIC DNA]</scope>
    <source>
        <strain evidence="1 2">FR483</strain>
    </source>
</reference>